<reference evidence="3" key="1">
    <citation type="submission" date="2022-03" db="EMBL/GenBank/DDBJ databases">
        <title>A functionally conserved STORR gene fusion in Papaver species that diverged 16.8 million years ago.</title>
        <authorList>
            <person name="Catania T."/>
        </authorList>
    </citation>
    <scope>NUCLEOTIDE SEQUENCE</scope>
    <source>
        <strain evidence="3">S-191538</strain>
    </source>
</reference>
<evidence type="ECO:0000313" key="4">
    <source>
        <dbReference type="Proteomes" id="UP001177140"/>
    </source>
</evidence>
<dbReference type="NCBIfam" id="TIGR00756">
    <property type="entry name" value="PPR"/>
    <property type="match status" value="1"/>
</dbReference>
<feature type="repeat" description="PPR" evidence="2">
    <location>
        <begin position="5"/>
        <end position="39"/>
    </location>
</feature>
<evidence type="ECO:0000313" key="3">
    <source>
        <dbReference type="EMBL" id="MCL7038996.1"/>
    </source>
</evidence>
<dbReference type="PANTHER" id="PTHR47926">
    <property type="entry name" value="PENTATRICOPEPTIDE REPEAT-CONTAINING PROTEIN"/>
    <property type="match status" value="1"/>
</dbReference>
<dbReference type="InterPro" id="IPR002885">
    <property type="entry name" value="PPR_rpt"/>
</dbReference>
<dbReference type="Pfam" id="PF13041">
    <property type="entry name" value="PPR_2"/>
    <property type="match status" value="1"/>
</dbReference>
<dbReference type="Proteomes" id="UP001177140">
    <property type="component" value="Unassembled WGS sequence"/>
</dbReference>
<accession>A0AA41VD20</accession>
<gene>
    <name evidence="3" type="ORF">MKW94_011879</name>
</gene>
<keyword evidence="1" id="KW-0677">Repeat</keyword>
<dbReference type="InterPro" id="IPR011990">
    <property type="entry name" value="TPR-like_helical_dom_sf"/>
</dbReference>
<protein>
    <recommendedName>
        <fullName evidence="5">Pentatricopeptide repeat-containing protein</fullName>
    </recommendedName>
</protein>
<dbReference type="InterPro" id="IPR046960">
    <property type="entry name" value="PPR_At4g14850-like_plant"/>
</dbReference>
<dbReference type="InterPro" id="IPR046848">
    <property type="entry name" value="E_motif"/>
</dbReference>
<dbReference type="PANTHER" id="PTHR47926:SF401">
    <property type="entry name" value="PENTATRICOPEPTIDE REPEAT-CONTAINING PROTEIN"/>
    <property type="match status" value="1"/>
</dbReference>
<dbReference type="Gene3D" id="1.25.40.10">
    <property type="entry name" value="Tetratricopeptide repeat domain"/>
    <property type="match status" value="1"/>
</dbReference>
<proteinExistence type="predicted"/>
<dbReference type="GO" id="GO:0003723">
    <property type="term" value="F:RNA binding"/>
    <property type="evidence" value="ECO:0007669"/>
    <property type="project" value="InterPro"/>
</dbReference>
<sequence length="147" mass="16566">MEEKDVLAWTAMISVFALHGLGNEAFDLFEEMKMEGVKPNNVTFTGLLSVQHYACVVDLLGRAALFEEAEDLIGSMPMEPDAFVWGALLGSCRMHGNVELVERVASYLIKMEPYNHVFYVGLSDIYAKAQRFDDVKRIRVAMEERGI</sequence>
<keyword evidence="4" id="KW-1185">Reference proteome</keyword>
<dbReference type="PROSITE" id="PS51375">
    <property type="entry name" value="PPR"/>
    <property type="match status" value="1"/>
</dbReference>
<dbReference type="AlphaFoldDB" id="A0AA41VD20"/>
<dbReference type="GO" id="GO:0009451">
    <property type="term" value="P:RNA modification"/>
    <property type="evidence" value="ECO:0007669"/>
    <property type="project" value="InterPro"/>
</dbReference>
<evidence type="ECO:0000256" key="1">
    <source>
        <dbReference type="ARBA" id="ARBA00022737"/>
    </source>
</evidence>
<dbReference type="Pfam" id="PF20431">
    <property type="entry name" value="E_motif"/>
    <property type="match status" value="1"/>
</dbReference>
<comment type="caution">
    <text evidence="3">The sequence shown here is derived from an EMBL/GenBank/DDBJ whole genome shotgun (WGS) entry which is preliminary data.</text>
</comment>
<evidence type="ECO:0000256" key="2">
    <source>
        <dbReference type="PROSITE-ProRule" id="PRU00708"/>
    </source>
</evidence>
<dbReference type="EMBL" id="JAJJMA010196482">
    <property type="protein sequence ID" value="MCL7038996.1"/>
    <property type="molecule type" value="Genomic_DNA"/>
</dbReference>
<name>A0AA41VD20_PAPNU</name>
<organism evidence="3 4">
    <name type="scientific">Papaver nudicaule</name>
    <name type="common">Iceland poppy</name>
    <dbReference type="NCBI Taxonomy" id="74823"/>
    <lineage>
        <taxon>Eukaryota</taxon>
        <taxon>Viridiplantae</taxon>
        <taxon>Streptophyta</taxon>
        <taxon>Embryophyta</taxon>
        <taxon>Tracheophyta</taxon>
        <taxon>Spermatophyta</taxon>
        <taxon>Magnoliopsida</taxon>
        <taxon>Ranunculales</taxon>
        <taxon>Papaveraceae</taxon>
        <taxon>Papaveroideae</taxon>
        <taxon>Papaver</taxon>
    </lineage>
</organism>
<evidence type="ECO:0008006" key="5">
    <source>
        <dbReference type="Google" id="ProtNLM"/>
    </source>
</evidence>